<reference evidence="1 2" key="1">
    <citation type="submission" date="2020-04" db="EMBL/GenBank/DDBJ databases">
        <title>Perkinsus olseni comparative genomics.</title>
        <authorList>
            <person name="Bogema D.R."/>
        </authorList>
    </citation>
    <scope>NUCLEOTIDE SEQUENCE [LARGE SCALE GENOMIC DNA]</scope>
    <source>
        <strain evidence="1">ATCC PRA-179</strain>
    </source>
</reference>
<keyword evidence="1" id="KW-0808">Transferase</keyword>
<gene>
    <name evidence="1" type="primary">PRMT10_2</name>
    <name evidence="1" type="ORF">FOZ61_003038</name>
</gene>
<evidence type="ECO:0000313" key="2">
    <source>
        <dbReference type="Proteomes" id="UP000570595"/>
    </source>
</evidence>
<comment type="caution">
    <text evidence="1">The sequence shown here is derived from an EMBL/GenBank/DDBJ whole genome shotgun (WGS) entry which is preliminary data.</text>
</comment>
<protein>
    <submittedName>
        <fullName evidence="1">Protein arginine methyltransferase 10</fullName>
    </submittedName>
</protein>
<dbReference type="OrthoDB" id="73532at2759"/>
<dbReference type="AlphaFoldDB" id="A0A7J6KNQ3"/>
<accession>A0A7J6KNQ3</accession>
<feature type="non-terminal residue" evidence="1">
    <location>
        <position position="1"/>
    </location>
</feature>
<proteinExistence type="predicted"/>
<organism evidence="1 2">
    <name type="scientific">Perkinsus olseni</name>
    <name type="common">Perkinsus atlanticus</name>
    <dbReference type="NCBI Taxonomy" id="32597"/>
    <lineage>
        <taxon>Eukaryota</taxon>
        <taxon>Sar</taxon>
        <taxon>Alveolata</taxon>
        <taxon>Perkinsozoa</taxon>
        <taxon>Perkinsea</taxon>
        <taxon>Perkinsida</taxon>
        <taxon>Perkinsidae</taxon>
        <taxon>Perkinsus</taxon>
    </lineage>
</organism>
<dbReference type="EMBL" id="JABAHT010001903">
    <property type="protein sequence ID" value="KAF4648201.1"/>
    <property type="molecule type" value="Genomic_DNA"/>
</dbReference>
<evidence type="ECO:0000313" key="1">
    <source>
        <dbReference type="EMBL" id="KAF4648201.1"/>
    </source>
</evidence>
<dbReference type="GO" id="GO:0032259">
    <property type="term" value="P:methylation"/>
    <property type="evidence" value="ECO:0007669"/>
    <property type="project" value="UniProtKB-KW"/>
</dbReference>
<name>A0A7J6KNQ3_PEROL</name>
<dbReference type="GO" id="GO:0008168">
    <property type="term" value="F:methyltransferase activity"/>
    <property type="evidence" value="ECO:0007669"/>
    <property type="project" value="UniProtKB-KW"/>
</dbReference>
<keyword evidence="1" id="KW-0489">Methyltransferase</keyword>
<feature type="non-terminal residue" evidence="1">
    <location>
        <position position="237"/>
    </location>
</feature>
<dbReference type="Proteomes" id="UP000570595">
    <property type="component" value="Unassembled WGS sequence"/>
</dbReference>
<sequence>VVVTDSLGRGGHWYSHSHAATKEELVSHSPITEAKLCYSYGQHNNYHAHVGRVTFVDPPQMTASIHLTARQLEARAPVIVEFRTGGDPAANPMYGRRPGDTQLIVQVQDSAVFDLLISTDEALTFEEATAGDIDISASRVSSAKQSACGQVIREMWTDHPKGFPIPKGCWYRTHGRKRSIGIVFDSRNGLADNSTYQLVFNAVVHEAALQANTAHLWIFSMDYIATSPYTVLELGKA</sequence>